<evidence type="ECO:0000313" key="1">
    <source>
        <dbReference type="EMBL" id="GAB1222822.1"/>
    </source>
</evidence>
<gene>
    <name evidence="1" type="ORF">ENUP19_0121G0183</name>
</gene>
<sequence length="174" mass="20388">MNTKRVVTVNDIFYQNSLHNCYRNITQWINNHLTHSTILITPCEYNKIPQLKDFLNLLNQTNSFSLKMCPLNNSFNSKNSCSFDSMKEWIIISSQMHSLFGSDWKRSYLFCYCEITVDQLISLVLDYTRCAKMPLILAMPQYQITEIQTPSKNITPFRHTISFLQDNISNNILL</sequence>
<evidence type="ECO:0000313" key="2">
    <source>
        <dbReference type="Proteomes" id="UP001628156"/>
    </source>
</evidence>
<protein>
    <submittedName>
        <fullName evidence="1">Uncharacterized protein</fullName>
    </submittedName>
</protein>
<organism evidence="1 2">
    <name type="scientific">Entamoeba nuttalli</name>
    <dbReference type="NCBI Taxonomy" id="412467"/>
    <lineage>
        <taxon>Eukaryota</taxon>
        <taxon>Amoebozoa</taxon>
        <taxon>Evosea</taxon>
        <taxon>Archamoebae</taxon>
        <taxon>Mastigamoebida</taxon>
        <taxon>Entamoebidae</taxon>
        <taxon>Entamoeba</taxon>
    </lineage>
</organism>
<dbReference type="Proteomes" id="UP001628156">
    <property type="component" value="Unassembled WGS sequence"/>
</dbReference>
<proteinExistence type="predicted"/>
<name>A0ABQ0DJ13_9EUKA</name>
<comment type="caution">
    <text evidence="1">The sequence shown here is derived from an EMBL/GenBank/DDBJ whole genome shotgun (WGS) entry which is preliminary data.</text>
</comment>
<dbReference type="EMBL" id="BAAFRS010000121">
    <property type="protein sequence ID" value="GAB1222822.1"/>
    <property type="molecule type" value="Genomic_DNA"/>
</dbReference>
<keyword evidence="2" id="KW-1185">Reference proteome</keyword>
<accession>A0ABQ0DJ13</accession>
<reference evidence="1 2" key="1">
    <citation type="journal article" date="2019" name="PLoS Negl. Trop. Dis.">
        <title>Whole genome sequencing of Entamoeba nuttalli reveals mammalian host-related molecular signatures and a novel octapeptide-repeat surface protein.</title>
        <authorList>
            <person name="Tanaka M."/>
            <person name="Makiuchi T."/>
            <person name="Komiyama T."/>
            <person name="Shiina T."/>
            <person name="Osaki K."/>
            <person name="Tachibana H."/>
        </authorList>
    </citation>
    <scope>NUCLEOTIDE SEQUENCE [LARGE SCALE GENOMIC DNA]</scope>
    <source>
        <strain evidence="1 2">P19-061405</strain>
    </source>
</reference>